<dbReference type="Proteomes" id="UP000215914">
    <property type="component" value="Unassembled WGS sequence"/>
</dbReference>
<evidence type="ECO:0000313" key="2">
    <source>
        <dbReference type="EMBL" id="KAF5770427.1"/>
    </source>
</evidence>
<protein>
    <submittedName>
        <fullName evidence="2">Uncharacterized protein</fullName>
    </submittedName>
</protein>
<keyword evidence="1" id="KW-1133">Transmembrane helix</keyword>
<evidence type="ECO:0000256" key="1">
    <source>
        <dbReference type="SAM" id="Phobius"/>
    </source>
</evidence>
<comment type="caution">
    <text evidence="2">The sequence shown here is derived from an EMBL/GenBank/DDBJ whole genome shotgun (WGS) entry which is preliminary data.</text>
</comment>
<feature type="transmembrane region" description="Helical" evidence="1">
    <location>
        <begin position="38"/>
        <end position="58"/>
    </location>
</feature>
<sequence>MPFNTPKPSTAFSLQFLRIPKAFHISMDFLNQATYIDFIFSIFFIFVVLFFNLFRIFFIDSYRNL</sequence>
<dbReference type="AlphaFoldDB" id="A0A9K3H7G3"/>
<dbReference type="Gramene" id="mRNA:HanXRQr2_Chr14g0659311">
    <property type="protein sequence ID" value="CDS:HanXRQr2_Chr14g0659311.1"/>
    <property type="gene ID" value="HanXRQr2_Chr14g0659311"/>
</dbReference>
<keyword evidence="1" id="KW-0812">Transmembrane</keyword>
<gene>
    <name evidence="2" type="ORF">HanXRQr2_Chr14g0659311</name>
</gene>
<organism evidence="2 3">
    <name type="scientific">Helianthus annuus</name>
    <name type="common">Common sunflower</name>
    <dbReference type="NCBI Taxonomy" id="4232"/>
    <lineage>
        <taxon>Eukaryota</taxon>
        <taxon>Viridiplantae</taxon>
        <taxon>Streptophyta</taxon>
        <taxon>Embryophyta</taxon>
        <taxon>Tracheophyta</taxon>
        <taxon>Spermatophyta</taxon>
        <taxon>Magnoliopsida</taxon>
        <taxon>eudicotyledons</taxon>
        <taxon>Gunneridae</taxon>
        <taxon>Pentapetalae</taxon>
        <taxon>asterids</taxon>
        <taxon>campanulids</taxon>
        <taxon>Asterales</taxon>
        <taxon>Asteraceae</taxon>
        <taxon>Asteroideae</taxon>
        <taxon>Heliantheae alliance</taxon>
        <taxon>Heliantheae</taxon>
        <taxon>Helianthus</taxon>
    </lineage>
</organism>
<reference evidence="2" key="2">
    <citation type="submission" date="2020-06" db="EMBL/GenBank/DDBJ databases">
        <title>Helianthus annuus Genome sequencing and assembly Release 2.</title>
        <authorList>
            <person name="Gouzy J."/>
            <person name="Langlade N."/>
            <person name="Munos S."/>
        </authorList>
    </citation>
    <scope>NUCLEOTIDE SEQUENCE</scope>
    <source>
        <tissue evidence="2">Leaves</tissue>
    </source>
</reference>
<name>A0A9K3H7G3_HELAN</name>
<proteinExistence type="predicted"/>
<keyword evidence="3" id="KW-1185">Reference proteome</keyword>
<accession>A0A9K3H7G3</accession>
<keyword evidence="1" id="KW-0472">Membrane</keyword>
<dbReference type="EMBL" id="MNCJ02000329">
    <property type="protein sequence ID" value="KAF5770427.1"/>
    <property type="molecule type" value="Genomic_DNA"/>
</dbReference>
<evidence type="ECO:0000313" key="3">
    <source>
        <dbReference type="Proteomes" id="UP000215914"/>
    </source>
</evidence>
<reference evidence="2" key="1">
    <citation type="journal article" date="2017" name="Nature">
        <title>The sunflower genome provides insights into oil metabolism, flowering and Asterid evolution.</title>
        <authorList>
            <person name="Badouin H."/>
            <person name="Gouzy J."/>
            <person name="Grassa C.J."/>
            <person name="Murat F."/>
            <person name="Staton S.E."/>
            <person name="Cottret L."/>
            <person name="Lelandais-Briere C."/>
            <person name="Owens G.L."/>
            <person name="Carrere S."/>
            <person name="Mayjonade B."/>
            <person name="Legrand L."/>
            <person name="Gill N."/>
            <person name="Kane N.C."/>
            <person name="Bowers J.E."/>
            <person name="Hubner S."/>
            <person name="Bellec A."/>
            <person name="Berard A."/>
            <person name="Berges H."/>
            <person name="Blanchet N."/>
            <person name="Boniface M.C."/>
            <person name="Brunel D."/>
            <person name="Catrice O."/>
            <person name="Chaidir N."/>
            <person name="Claudel C."/>
            <person name="Donnadieu C."/>
            <person name="Faraut T."/>
            <person name="Fievet G."/>
            <person name="Helmstetter N."/>
            <person name="King M."/>
            <person name="Knapp S.J."/>
            <person name="Lai Z."/>
            <person name="Le Paslier M.C."/>
            <person name="Lippi Y."/>
            <person name="Lorenzon L."/>
            <person name="Mandel J.R."/>
            <person name="Marage G."/>
            <person name="Marchand G."/>
            <person name="Marquand E."/>
            <person name="Bret-Mestries E."/>
            <person name="Morien E."/>
            <person name="Nambeesan S."/>
            <person name="Nguyen T."/>
            <person name="Pegot-Espagnet P."/>
            <person name="Pouilly N."/>
            <person name="Raftis F."/>
            <person name="Sallet E."/>
            <person name="Schiex T."/>
            <person name="Thomas J."/>
            <person name="Vandecasteele C."/>
            <person name="Vares D."/>
            <person name="Vear F."/>
            <person name="Vautrin S."/>
            <person name="Crespi M."/>
            <person name="Mangin B."/>
            <person name="Burke J.M."/>
            <person name="Salse J."/>
            <person name="Munos S."/>
            <person name="Vincourt P."/>
            <person name="Rieseberg L.H."/>
            <person name="Langlade N.B."/>
        </authorList>
    </citation>
    <scope>NUCLEOTIDE SEQUENCE</scope>
    <source>
        <tissue evidence="2">Leaves</tissue>
    </source>
</reference>